<proteinExistence type="predicted"/>
<sequence>MSTPQPGVLAETELRAVAKKFGVADEQVRRDHLISHVLASIQFVPGVVFYGGTALTRTVLPDLRLSEDVDLLVSRSRREVARELSDAIDDGLARSFGEVNWVPALDATHDAQPATLEVLGRMSVQVQIVDQIGRAVWPTERRAIDQRYSDAPPAELESLTNAGFAAAKISAWLERRECRDLFDLWALASAGLLDSGAKHLVRRSTIWSRFPQNVVWPTQPDESTWQSRLSHQTRLRVAAADAYAVVRSTLERWATETAERHNPTAD</sequence>
<keyword evidence="2" id="KW-1185">Reference proteome</keyword>
<gene>
    <name evidence="1" type="ORF">FK219_004445</name>
</gene>
<dbReference type="Proteomes" id="UP000818266">
    <property type="component" value="Unassembled WGS sequence"/>
</dbReference>
<dbReference type="EMBL" id="VIKT02000005">
    <property type="protein sequence ID" value="NHF62495.1"/>
    <property type="molecule type" value="Genomic_DNA"/>
</dbReference>
<name>A0A9E5MHK8_9MICO</name>
<dbReference type="GO" id="GO:0016740">
    <property type="term" value="F:transferase activity"/>
    <property type="evidence" value="ECO:0007669"/>
    <property type="project" value="UniProtKB-KW"/>
</dbReference>
<evidence type="ECO:0000313" key="1">
    <source>
        <dbReference type="EMBL" id="NHF62495.1"/>
    </source>
</evidence>
<dbReference type="AlphaFoldDB" id="A0A9E5MHK8"/>
<protein>
    <submittedName>
        <fullName evidence="1">Nucleotidyl transferase AbiEii/AbiGii toxin family protein</fullName>
    </submittedName>
</protein>
<reference evidence="1 2" key="1">
    <citation type="submission" date="2019-06" db="EMBL/GenBank/DDBJ databases">
        <authorList>
            <person name="De-Chao Zhang Q."/>
        </authorList>
    </citation>
    <scope>NUCLEOTIDE SEQUENCE [LARGE SCALE GENOMIC DNA]</scope>
    <source>
        <strain evidence="1 2">KN1116</strain>
    </source>
</reference>
<organism evidence="1 2">
    <name type="scientific">Microcella pacifica</name>
    <dbReference type="NCBI Taxonomy" id="2591847"/>
    <lineage>
        <taxon>Bacteria</taxon>
        <taxon>Bacillati</taxon>
        <taxon>Actinomycetota</taxon>
        <taxon>Actinomycetes</taxon>
        <taxon>Micrococcales</taxon>
        <taxon>Microbacteriaceae</taxon>
        <taxon>Microcella</taxon>
    </lineage>
</organism>
<accession>A0A9E5MHK8</accession>
<dbReference type="InterPro" id="IPR014942">
    <property type="entry name" value="AbiEii"/>
</dbReference>
<dbReference type="RefSeq" id="WP_165638049.1">
    <property type="nucleotide sequence ID" value="NZ_JAVJPO010000002.1"/>
</dbReference>
<dbReference type="Pfam" id="PF08843">
    <property type="entry name" value="AbiEii"/>
    <property type="match status" value="1"/>
</dbReference>
<reference evidence="1 2" key="2">
    <citation type="submission" date="2020-03" db="EMBL/GenBank/DDBJ databases">
        <title>Chryseoglobus sp. isolated from a deep-sea seamount.</title>
        <authorList>
            <person name="Zhang D.-C."/>
        </authorList>
    </citation>
    <scope>NUCLEOTIDE SEQUENCE [LARGE SCALE GENOMIC DNA]</scope>
    <source>
        <strain evidence="1 2">KN1116</strain>
    </source>
</reference>
<evidence type="ECO:0000313" key="2">
    <source>
        <dbReference type="Proteomes" id="UP000818266"/>
    </source>
</evidence>
<comment type="caution">
    <text evidence="1">The sequence shown here is derived from an EMBL/GenBank/DDBJ whole genome shotgun (WGS) entry which is preliminary data.</text>
</comment>
<keyword evidence="1" id="KW-0808">Transferase</keyword>